<dbReference type="Gene3D" id="3.40.50.300">
    <property type="entry name" value="P-loop containing nucleotide triphosphate hydrolases"/>
    <property type="match status" value="1"/>
</dbReference>
<gene>
    <name evidence="2" type="ORF">QRD39_06530</name>
</gene>
<protein>
    <recommendedName>
        <fullName evidence="4">Protein CR006 P-loop domain-containing protein</fullName>
    </recommendedName>
</protein>
<accession>A0ABT7LVZ5</accession>
<evidence type="ECO:0000313" key="3">
    <source>
        <dbReference type="Proteomes" id="UP001529255"/>
    </source>
</evidence>
<sequence length="687" mass="80943">MGYQKITIKKDSLPSKVVDLEFKSFNKKEKKYYKPILIFARNGMGKTTIATELAEYAIDLEDDDLNEIERENSISVYGSDDLEYEVTNSDVIYVIKENSSNRFTNIGDQSIFVLNSDSARIINQIDGEINKRCEELKDKVERLLKHGGNRNDPDKMLVRLLYNNKILTDIGTFNKREAKLTYYKYSLSPIEVLEKINNIDWSSKTEETKDIQEKLYNAEELAEFHTTLKLSSGFIEDMEGEKETNVKYKTILNELESIQKSSIEGLSGFIEKYRKLLSFLEELKEKSLNNISEEFSKEINPQLSQIFFDSDRLQIDESGKLLSRGESVKFSRLSAAEKNIITLIYSFYELKNKIDSTEDKKSVLLVLDDPISSTDYSNKVGLYGFFRKQIKELTGLYSEIRFVIFTHDEEVYYHFSKIFDDIVCYHKNGRTKDKDRRTKEEQVQHRELTSYGLEERDCEYNFYEEQINWIFKYALNLAPELDSYIGNAMRRVLEAYATFNYNLGPSEISTNEGLLNKITDQTEREFFEAYMYRLILNSDSHASDRVKRSSSNFTDMFDEEEKRKTAQLLLGFLYRIDPFHIERMLKSSVSSFEDYVKDYNKKIEEHRESEKKINKIKENIRGINESKSKTFEEKKELIEEREFELEKKVDERKELKAYIEKNKKEKSIKQKAIEFKDMIECWLDLIK</sequence>
<dbReference type="EMBL" id="JASUZV010000008">
    <property type="protein sequence ID" value="MDL5043768.1"/>
    <property type="molecule type" value="Genomic_DNA"/>
</dbReference>
<dbReference type="Proteomes" id="UP001529255">
    <property type="component" value="Unassembled WGS sequence"/>
</dbReference>
<evidence type="ECO:0000313" key="2">
    <source>
        <dbReference type="EMBL" id="MDL5043768.1"/>
    </source>
</evidence>
<dbReference type="InterPro" id="IPR027417">
    <property type="entry name" value="P-loop_NTPase"/>
</dbReference>
<name>A0ABT7LVZ5_9STRE</name>
<keyword evidence="1" id="KW-0175">Coiled coil</keyword>
<evidence type="ECO:0008006" key="4">
    <source>
        <dbReference type="Google" id="ProtNLM"/>
    </source>
</evidence>
<keyword evidence="3" id="KW-1185">Reference proteome</keyword>
<dbReference type="SUPFAM" id="SSF52540">
    <property type="entry name" value="P-loop containing nucleoside triphosphate hydrolases"/>
    <property type="match status" value="1"/>
</dbReference>
<organism evidence="2 3">
    <name type="scientific">Streptococcus raffinosi</name>
    <dbReference type="NCBI Taxonomy" id="3053355"/>
    <lineage>
        <taxon>Bacteria</taxon>
        <taxon>Bacillati</taxon>
        <taxon>Bacillota</taxon>
        <taxon>Bacilli</taxon>
        <taxon>Lactobacillales</taxon>
        <taxon>Streptococcaceae</taxon>
        <taxon>Streptococcus</taxon>
    </lineage>
</organism>
<comment type="caution">
    <text evidence="2">The sequence shown here is derived from an EMBL/GenBank/DDBJ whole genome shotgun (WGS) entry which is preliminary data.</text>
</comment>
<reference evidence="2 3" key="1">
    <citation type="submission" date="2023-06" db="EMBL/GenBank/DDBJ databases">
        <title>A potential novel species of Streptococcus isolated from human milk sample.</title>
        <authorList>
            <person name="Nguyen H.V."/>
            <person name="Trinh A.T.V."/>
            <person name="Hoang A.T.L."/>
            <person name="Bui L.N.H."/>
            <person name="Tran Q.T.L."/>
            <person name="Trinh T."/>
        </authorList>
    </citation>
    <scope>NUCLEOTIDE SEQUENCE [LARGE SCALE GENOMIC DNA]</scope>
    <source>
        <strain evidence="2 3">VTCC 12812</strain>
    </source>
</reference>
<proteinExistence type="predicted"/>
<dbReference type="RefSeq" id="WP_285956047.1">
    <property type="nucleotide sequence ID" value="NZ_JASUZV010000008.1"/>
</dbReference>
<evidence type="ECO:0000256" key="1">
    <source>
        <dbReference type="SAM" id="Coils"/>
    </source>
</evidence>
<feature type="coiled-coil region" evidence="1">
    <location>
        <begin position="599"/>
        <end position="665"/>
    </location>
</feature>